<dbReference type="EMBL" id="VWSJ01000006">
    <property type="protein sequence ID" value="MSN96033.1"/>
    <property type="molecule type" value="Genomic_DNA"/>
</dbReference>
<evidence type="ECO:0000313" key="2">
    <source>
        <dbReference type="Proteomes" id="UP000476338"/>
    </source>
</evidence>
<name>A0A6L5WJL3_9BACT</name>
<keyword evidence="2" id="KW-1185">Reference proteome</keyword>
<reference evidence="1 2" key="1">
    <citation type="submission" date="2019-09" db="EMBL/GenBank/DDBJ databases">
        <authorList>
            <person name="Silva M."/>
            <person name="Pereira G."/>
            <person name="Lopes-Da-Costa L."/>
            <person name="Silva E."/>
        </authorList>
    </citation>
    <scope>NUCLEOTIDE SEQUENCE [LARGE SCALE GENOMIC DNA]</scope>
    <source>
        <strain evidence="1 2">FMV-PI01</strain>
    </source>
</reference>
<sequence length="64" mass="7582">MNQIKDKFDLKLDEMLFRLKDCQENLSQQSCLNCEKFIDCETRNDYVKAVYESMSKGKKGGFEF</sequence>
<gene>
    <name evidence="1" type="ORF">F1B92_02300</name>
</gene>
<organism evidence="1 2">
    <name type="scientific">Campylobacter portucalensis</name>
    <dbReference type="NCBI Taxonomy" id="2608384"/>
    <lineage>
        <taxon>Bacteria</taxon>
        <taxon>Pseudomonadati</taxon>
        <taxon>Campylobacterota</taxon>
        <taxon>Epsilonproteobacteria</taxon>
        <taxon>Campylobacterales</taxon>
        <taxon>Campylobacteraceae</taxon>
        <taxon>Campylobacter</taxon>
    </lineage>
</organism>
<comment type="caution">
    <text evidence="1">The sequence shown here is derived from an EMBL/GenBank/DDBJ whole genome shotgun (WGS) entry which is preliminary data.</text>
</comment>
<reference evidence="1 2" key="2">
    <citation type="submission" date="2020-03" db="EMBL/GenBank/DDBJ databases">
        <title>Campylobacter portucalensis sp. nov., a new species of Campylobacter isolated from the reproductive tract of bulls.</title>
        <authorList>
            <person name="Silva M.F."/>
            <person name="Pereira G."/>
            <person name="Carneiro C."/>
            <person name="Hemphill A."/>
            <person name="Mateus L."/>
            <person name="Lopes-Da-Costa L."/>
            <person name="Silva E."/>
        </authorList>
    </citation>
    <scope>NUCLEOTIDE SEQUENCE [LARGE SCALE GENOMIC DNA]</scope>
    <source>
        <strain evidence="1 2">FMV-PI01</strain>
    </source>
</reference>
<evidence type="ECO:0000313" key="1">
    <source>
        <dbReference type="EMBL" id="MSN96033.1"/>
    </source>
</evidence>
<dbReference type="RefSeq" id="WP_154570300.1">
    <property type="nucleotide sequence ID" value="NZ_VWSJ01000006.1"/>
</dbReference>
<accession>A0A6L5WJL3</accession>
<protein>
    <submittedName>
        <fullName evidence="1">Uncharacterized protein</fullName>
    </submittedName>
</protein>
<proteinExistence type="predicted"/>
<dbReference type="Proteomes" id="UP000476338">
    <property type="component" value="Unassembled WGS sequence"/>
</dbReference>
<dbReference type="AlphaFoldDB" id="A0A6L5WJL3"/>